<dbReference type="SUPFAM" id="SSF51905">
    <property type="entry name" value="FAD/NAD(P)-binding domain"/>
    <property type="match status" value="1"/>
</dbReference>
<dbReference type="InterPro" id="IPR004572">
    <property type="entry name" value="Protoporphyrinogen_oxidase"/>
</dbReference>
<evidence type="ECO:0000256" key="2">
    <source>
        <dbReference type="ARBA" id="ARBA00022630"/>
    </source>
</evidence>
<evidence type="ECO:0000313" key="9">
    <source>
        <dbReference type="Proteomes" id="UP000180280"/>
    </source>
</evidence>
<dbReference type="PANTHER" id="PTHR42923">
    <property type="entry name" value="PROTOPORPHYRINOGEN OXIDASE"/>
    <property type="match status" value="1"/>
</dbReference>
<dbReference type="RefSeq" id="WP_071113954.1">
    <property type="nucleotide sequence ID" value="NZ_MKCT01000049.1"/>
</dbReference>
<dbReference type="Gene3D" id="3.50.50.60">
    <property type="entry name" value="FAD/NAD(P)-binding domain"/>
    <property type="match status" value="1"/>
</dbReference>
<evidence type="ECO:0000256" key="5">
    <source>
        <dbReference type="ARBA" id="ARBA00023133"/>
    </source>
</evidence>
<keyword evidence="5" id="KW-0350">Heme biosynthesis</keyword>
<evidence type="ECO:0000256" key="6">
    <source>
        <dbReference type="ARBA" id="ARBA00023444"/>
    </source>
</evidence>
<proteinExistence type="predicted"/>
<gene>
    <name evidence="8" type="ORF">BI344_19590</name>
</gene>
<dbReference type="Pfam" id="PF01593">
    <property type="entry name" value="Amino_oxidase"/>
    <property type="match status" value="1"/>
</dbReference>
<sequence length="441" mass="47608">MIAVIGAGVSGLSCAWWLREQGLSARVFESSGDVGGKVRTLSAGMLCEAGPNTLLADEALLRWFSRLGLTPLWPAPGCGQRHVLLRGEYCRLPGGPLALLAGDFLTWPAKRRLLSGLLRHGGPQAGQASLAAFCRERFGAEVLERLLDPLVSGIFAGDPEELLLAETLPALAVAAQQPGPLWRALLRTHRRSGRRRVCTLDGGLQSLPRRLAQDLQVRLDSPVLELARAGGAWRLRTAAGWERFDRVVLALPADRAAVLLQPLAPKPAALCLRVPYAPVAVASTLVRASALARPLPGFGGLHPGSEAALALGHLMSSNLYPHVCRPGERLLTSFIGGRRQAGLMALDDEALLALLNRELERLFGLRERPLVQRLTRWPTALPQGTAVQGELRAAFAPWAERGLHLCVNWLDGASLPDCLEKGRRLALSIASRDGPALRRRR</sequence>
<evidence type="ECO:0000259" key="7">
    <source>
        <dbReference type="Pfam" id="PF01593"/>
    </source>
</evidence>
<comment type="pathway">
    <text evidence="6">Porphyrin-containing compound metabolism.</text>
</comment>
<keyword evidence="4" id="KW-0560">Oxidoreductase</keyword>
<dbReference type="InterPro" id="IPR002937">
    <property type="entry name" value="Amino_oxidase"/>
</dbReference>
<keyword evidence="9" id="KW-1185">Reference proteome</keyword>
<dbReference type="SUPFAM" id="SSF54373">
    <property type="entry name" value="FAD-linked reductases, C-terminal domain"/>
    <property type="match status" value="1"/>
</dbReference>
<evidence type="ECO:0000256" key="3">
    <source>
        <dbReference type="ARBA" id="ARBA00022827"/>
    </source>
</evidence>
<organism evidence="8 9">
    <name type="scientific">Chromobacterium sphagni</name>
    <dbReference type="NCBI Taxonomy" id="1903179"/>
    <lineage>
        <taxon>Bacteria</taxon>
        <taxon>Pseudomonadati</taxon>
        <taxon>Pseudomonadota</taxon>
        <taxon>Betaproteobacteria</taxon>
        <taxon>Neisseriales</taxon>
        <taxon>Chromobacteriaceae</taxon>
        <taxon>Chromobacterium</taxon>
    </lineage>
</organism>
<comment type="caution">
    <text evidence="8">The sequence shown here is derived from an EMBL/GenBank/DDBJ whole genome shotgun (WGS) entry which is preliminary data.</text>
</comment>
<evidence type="ECO:0000256" key="4">
    <source>
        <dbReference type="ARBA" id="ARBA00023002"/>
    </source>
</evidence>
<evidence type="ECO:0000313" key="8">
    <source>
        <dbReference type="EMBL" id="OHX19079.1"/>
    </source>
</evidence>
<reference evidence="8 9" key="1">
    <citation type="submission" date="2016-09" db="EMBL/GenBank/DDBJ databases">
        <title>Chromobacterium muskegensis sp. nov., an insecticidal bacterium isolated from Sphagnum bogs.</title>
        <authorList>
            <person name="Sparks M.E."/>
            <person name="Blackburn M.B."/>
            <person name="Gundersen-Rindal D.E."/>
            <person name="Mitchell A."/>
            <person name="Farrar R."/>
            <person name="Kuhar D."/>
        </authorList>
    </citation>
    <scope>NUCLEOTIDE SEQUENCE [LARGE SCALE GENOMIC DNA]</scope>
    <source>
        <strain evidence="8 9">14B-1</strain>
    </source>
</reference>
<keyword evidence="3" id="KW-0274">FAD</keyword>
<dbReference type="Proteomes" id="UP000180280">
    <property type="component" value="Unassembled WGS sequence"/>
</dbReference>
<dbReference type="InterPro" id="IPR050464">
    <property type="entry name" value="Zeta_carotene_desat/Oxidored"/>
</dbReference>
<dbReference type="EMBL" id="MKCT01000049">
    <property type="protein sequence ID" value="OHX19079.1"/>
    <property type="molecule type" value="Genomic_DNA"/>
</dbReference>
<accession>A0ABX3CAB0</accession>
<dbReference type="PANTHER" id="PTHR42923:SF3">
    <property type="entry name" value="PROTOPORPHYRINOGEN OXIDASE"/>
    <property type="match status" value="1"/>
</dbReference>
<dbReference type="NCBIfam" id="TIGR00562">
    <property type="entry name" value="proto_IX_ox"/>
    <property type="match status" value="1"/>
</dbReference>
<name>A0ABX3CAB0_9NEIS</name>
<dbReference type="Gene3D" id="1.10.3110.10">
    <property type="entry name" value="protoporphyrinogen ix oxidase, domain 3"/>
    <property type="match status" value="1"/>
</dbReference>
<feature type="domain" description="Amine oxidase" evidence="7">
    <location>
        <begin position="9"/>
        <end position="426"/>
    </location>
</feature>
<comment type="cofactor">
    <cofactor evidence="1">
        <name>FAD</name>
        <dbReference type="ChEBI" id="CHEBI:57692"/>
    </cofactor>
</comment>
<dbReference type="Gene3D" id="3.90.660.20">
    <property type="entry name" value="Protoporphyrinogen oxidase, mitochondrial, domain 2"/>
    <property type="match status" value="1"/>
</dbReference>
<protein>
    <submittedName>
        <fullName evidence="8">Protoporphyrinogen oxidase</fullName>
    </submittedName>
</protein>
<dbReference type="InterPro" id="IPR036188">
    <property type="entry name" value="FAD/NAD-bd_sf"/>
</dbReference>
<keyword evidence="2" id="KW-0285">Flavoprotein</keyword>
<evidence type="ECO:0000256" key="1">
    <source>
        <dbReference type="ARBA" id="ARBA00001974"/>
    </source>
</evidence>